<dbReference type="EMBL" id="JACCBH010000001">
    <property type="protein sequence ID" value="NYD53373.1"/>
    <property type="molecule type" value="Genomic_DNA"/>
</dbReference>
<dbReference type="InterPro" id="IPR027381">
    <property type="entry name" value="LytR/CpsA/Psr_C"/>
</dbReference>
<gene>
    <name evidence="4" type="ORF">BKA02_000428</name>
</gene>
<keyword evidence="5" id="KW-1185">Reference proteome</keyword>
<evidence type="ECO:0000259" key="3">
    <source>
        <dbReference type="Pfam" id="PF13399"/>
    </source>
</evidence>
<evidence type="ECO:0000313" key="5">
    <source>
        <dbReference type="Proteomes" id="UP000552045"/>
    </source>
</evidence>
<feature type="compositionally biased region" description="Acidic residues" evidence="1">
    <location>
        <begin position="194"/>
        <end position="204"/>
    </location>
</feature>
<comment type="caution">
    <text evidence="4">The sequence shown here is derived from an EMBL/GenBank/DDBJ whole genome shotgun (WGS) entry which is preliminary data.</text>
</comment>
<evidence type="ECO:0000256" key="1">
    <source>
        <dbReference type="SAM" id="MobiDB-lite"/>
    </source>
</evidence>
<sequence>MSKPVRDRFDDVPRAQGRVGAHRAENPGMNGWIVLLWSFVAALVLIVGGIFGAMVAMGKITLGPDAVATAPAPSPTETGTIDTSYAVLVLNATAGDGLAAGMRDTVVNAGWPAESVLPGNADVTDFPETIVYYQSDEDRAAALGLAEVIGGAKIAQSDVYANDVSDGQKQLTIVIGMDRAPVPEAPADGGTDGSTDDSGDGSAQ</sequence>
<dbReference type="AlphaFoldDB" id="A0A7Y9ET06"/>
<dbReference type="RefSeq" id="WP_343045318.1">
    <property type="nucleotide sequence ID" value="NZ_BAABLC010000005.1"/>
</dbReference>
<accession>A0A7Y9ET06</accession>
<dbReference type="Pfam" id="PF13399">
    <property type="entry name" value="LytR_C"/>
    <property type="match status" value="1"/>
</dbReference>
<reference evidence="4 5" key="1">
    <citation type="submission" date="2020-07" db="EMBL/GenBank/DDBJ databases">
        <title>Sequencing the genomes of 1000 actinobacteria strains.</title>
        <authorList>
            <person name="Klenk H.-P."/>
        </authorList>
    </citation>
    <scope>NUCLEOTIDE SEQUENCE [LARGE SCALE GENOMIC DNA]</scope>
    <source>
        <strain evidence="4 5">DSM 22185</strain>
    </source>
</reference>
<keyword evidence="2" id="KW-0472">Membrane</keyword>
<name>A0A7Y9ET06_9MICO</name>
<evidence type="ECO:0000256" key="2">
    <source>
        <dbReference type="SAM" id="Phobius"/>
    </source>
</evidence>
<feature type="domain" description="LytR/CpsA/Psr regulator C-terminal" evidence="3">
    <location>
        <begin position="85"/>
        <end position="178"/>
    </location>
</feature>
<dbReference type="Proteomes" id="UP000552045">
    <property type="component" value="Unassembled WGS sequence"/>
</dbReference>
<feature type="region of interest" description="Disordered" evidence="1">
    <location>
        <begin position="178"/>
        <end position="204"/>
    </location>
</feature>
<keyword evidence="2" id="KW-1133">Transmembrane helix</keyword>
<proteinExistence type="predicted"/>
<organism evidence="4 5">
    <name type="scientific">Microbacterium pseudoresistens</name>
    <dbReference type="NCBI Taxonomy" id="640634"/>
    <lineage>
        <taxon>Bacteria</taxon>
        <taxon>Bacillati</taxon>
        <taxon>Actinomycetota</taxon>
        <taxon>Actinomycetes</taxon>
        <taxon>Micrococcales</taxon>
        <taxon>Microbacteriaceae</taxon>
        <taxon>Microbacterium</taxon>
    </lineage>
</organism>
<keyword evidence="2" id="KW-0812">Transmembrane</keyword>
<feature type="transmembrane region" description="Helical" evidence="2">
    <location>
        <begin position="32"/>
        <end position="56"/>
    </location>
</feature>
<dbReference type="Gene3D" id="3.30.70.2390">
    <property type="match status" value="1"/>
</dbReference>
<evidence type="ECO:0000313" key="4">
    <source>
        <dbReference type="EMBL" id="NYD53373.1"/>
    </source>
</evidence>
<protein>
    <recommendedName>
        <fullName evidence="3">LytR/CpsA/Psr regulator C-terminal domain-containing protein</fullName>
    </recommendedName>
</protein>